<keyword evidence="1" id="KW-1133">Transmembrane helix</keyword>
<dbReference type="Proteomes" id="UP000294847">
    <property type="component" value="Chromosome 4"/>
</dbReference>
<protein>
    <submittedName>
        <fullName evidence="2">Uncharacterized protein</fullName>
    </submittedName>
</protein>
<reference evidence="2 3" key="1">
    <citation type="journal article" date="2019" name="Mol. Biol. Evol.">
        <title>Blast fungal genomes show frequent chromosomal changes, gene gains and losses, and effector gene turnover.</title>
        <authorList>
            <person name="Gomez Luciano L.B."/>
            <person name="Jason Tsai I."/>
            <person name="Chuma I."/>
            <person name="Tosa Y."/>
            <person name="Chen Y.H."/>
            <person name="Li J.Y."/>
            <person name="Li M.Y."/>
            <person name="Jade Lu M.Y."/>
            <person name="Nakayashiki H."/>
            <person name="Li W.H."/>
        </authorList>
    </citation>
    <scope>NUCLEOTIDE SEQUENCE [LARGE SCALE GENOMIC DNA]</scope>
    <source>
        <strain evidence="2">MZ5-1-6</strain>
    </source>
</reference>
<gene>
    <name evidence="2" type="ORF">PoMZ_08658</name>
</gene>
<feature type="transmembrane region" description="Helical" evidence="1">
    <location>
        <begin position="75"/>
        <end position="93"/>
    </location>
</feature>
<name>A0A4P7NI82_PYROR</name>
<feature type="transmembrane region" description="Helical" evidence="1">
    <location>
        <begin position="113"/>
        <end position="132"/>
    </location>
</feature>
<dbReference type="EMBL" id="CP034207">
    <property type="protein sequence ID" value="QBZ61703.1"/>
    <property type="molecule type" value="Genomic_DNA"/>
</dbReference>
<feature type="non-terminal residue" evidence="2">
    <location>
        <position position="1"/>
    </location>
</feature>
<organism evidence="2 3">
    <name type="scientific">Pyricularia oryzae</name>
    <name type="common">Rice blast fungus</name>
    <name type="synonym">Magnaporthe oryzae</name>
    <dbReference type="NCBI Taxonomy" id="318829"/>
    <lineage>
        <taxon>Eukaryota</taxon>
        <taxon>Fungi</taxon>
        <taxon>Dikarya</taxon>
        <taxon>Ascomycota</taxon>
        <taxon>Pezizomycotina</taxon>
        <taxon>Sordariomycetes</taxon>
        <taxon>Sordariomycetidae</taxon>
        <taxon>Magnaporthales</taxon>
        <taxon>Pyriculariaceae</taxon>
        <taxon>Pyricularia</taxon>
    </lineage>
</organism>
<dbReference type="AlphaFoldDB" id="A0A4P7NI82"/>
<feature type="transmembrane region" description="Helical" evidence="1">
    <location>
        <begin position="20"/>
        <end position="37"/>
    </location>
</feature>
<keyword evidence="1" id="KW-0472">Membrane</keyword>
<proteinExistence type="predicted"/>
<keyword evidence="1" id="KW-0812">Transmembrane</keyword>
<evidence type="ECO:0000256" key="1">
    <source>
        <dbReference type="SAM" id="Phobius"/>
    </source>
</evidence>
<evidence type="ECO:0000313" key="3">
    <source>
        <dbReference type="Proteomes" id="UP000294847"/>
    </source>
</evidence>
<evidence type="ECO:0000313" key="2">
    <source>
        <dbReference type="EMBL" id="QBZ61703.1"/>
    </source>
</evidence>
<sequence length="143" mass="16945">ILSIKLENYSERSVKRDLTVLYLWRIFVTVADNIIFYRKKQIVTDYNFNLWTLTYINGKTRRGSGPINDIINEQTFVKIAAISTNIIVFLTTFWTKAKYIFCKRQNRIDLHKIILLIFLGGFRPGIIIKLKYKQIKINLVRNL</sequence>
<accession>A0A4P7NI82</accession>